<comment type="caution">
    <text evidence="3">The sequence shown here is derived from an EMBL/GenBank/DDBJ whole genome shotgun (WGS) entry which is preliminary data.</text>
</comment>
<dbReference type="Gene3D" id="3.40.50.300">
    <property type="entry name" value="P-loop containing nucleotide triphosphate hydrolases"/>
    <property type="match status" value="2"/>
</dbReference>
<dbReference type="AlphaFoldDB" id="A0A8H3Z6S6"/>
<dbReference type="SMART" id="SM00174">
    <property type="entry name" value="RHO"/>
    <property type="match status" value="1"/>
</dbReference>
<keyword evidence="1" id="KW-0547">Nucleotide-binding</keyword>
<dbReference type="SUPFAM" id="SSF52540">
    <property type="entry name" value="P-loop containing nucleoside triphosphate hydrolases"/>
    <property type="match status" value="1"/>
</dbReference>
<dbReference type="GO" id="GO:0003924">
    <property type="term" value="F:GTPase activity"/>
    <property type="evidence" value="ECO:0007669"/>
    <property type="project" value="InterPro"/>
</dbReference>
<dbReference type="InterPro" id="IPR027417">
    <property type="entry name" value="P-loop_NTPase"/>
</dbReference>
<dbReference type="PANTHER" id="PTHR24072">
    <property type="entry name" value="RHO FAMILY GTPASE"/>
    <property type="match status" value="1"/>
</dbReference>
<proteinExistence type="predicted"/>
<organism evidence="3 4">
    <name type="scientific">Venturia inaequalis</name>
    <name type="common">Apple scab fungus</name>
    <dbReference type="NCBI Taxonomy" id="5025"/>
    <lineage>
        <taxon>Eukaryota</taxon>
        <taxon>Fungi</taxon>
        <taxon>Dikarya</taxon>
        <taxon>Ascomycota</taxon>
        <taxon>Pezizomycotina</taxon>
        <taxon>Dothideomycetes</taxon>
        <taxon>Pleosporomycetidae</taxon>
        <taxon>Venturiales</taxon>
        <taxon>Venturiaceae</taxon>
        <taxon>Venturia</taxon>
    </lineage>
</organism>
<accession>A0A8H3Z6S6</accession>
<reference evidence="3 4" key="1">
    <citation type="submission" date="2019-11" db="EMBL/GenBank/DDBJ databases">
        <title>Venturia inaequalis Genome Resource.</title>
        <authorList>
            <person name="Lichtner F.J."/>
        </authorList>
    </citation>
    <scope>NUCLEOTIDE SEQUENCE [LARGE SCALE GENOMIC DNA]</scope>
    <source>
        <strain evidence="3">Bline_iso_100314</strain>
    </source>
</reference>
<dbReference type="PROSITE" id="PS51420">
    <property type="entry name" value="RHO"/>
    <property type="match status" value="1"/>
</dbReference>
<dbReference type="Proteomes" id="UP000433883">
    <property type="component" value="Unassembled WGS sequence"/>
</dbReference>
<keyword evidence="2" id="KW-0342">GTP-binding</keyword>
<evidence type="ECO:0000313" key="4">
    <source>
        <dbReference type="Proteomes" id="UP000433883"/>
    </source>
</evidence>
<evidence type="ECO:0000256" key="2">
    <source>
        <dbReference type="ARBA" id="ARBA00023134"/>
    </source>
</evidence>
<protein>
    <recommendedName>
        <fullName evidence="5">Fungal N-terminal domain-containing protein</fullName>
    </recommendedName>
</protein>
<dbReference type="GO" id="GO:0007264">
    <property type="term" value="P:small GTPase-mediated signal transduction"/>
    <property type="evidence" value="ECO:0007669"/>
    <property type="project" value="InterPro"/>
</dbReference>
<dbReference type="GO" id="GO:0005525">
    <property type="term" value="F:GTP binding"/>
    <property type="evidence" value="ECO:0007669"/>
    <property type="project" value="UniProtKB-KW"/>
</dbReference>
<gene>
    <name evidence="3" type="ORF">BLS_007082</name>
</gene>
<name>A0A8H3Z6S6_VENIN</name>
<evidence type="ECO:0000313" key="3">
    <source>
        <dbReference type="EMBL" id="KAE9981686.1"/>
    </source>
</evidence>
<dbReference type="InterPro" id="IPR003578">
    <property type="entry name" value="Small_GTPase_Rho"/>
</dbReference>
<dbReference type="EMBL" id="WNWQ01000054">
    <property type="protein sequence ID" value="KAE9981686.1"/>
    <property type="molecule type" value="Genomic_DNA"/>
</dbReference>
<dbReference type="InterPro" id="IPR001806">
    <property type="entry name" value="Small_GTPase"/>
</dbReference>
<sequence>MEPLTITAGVVGTLSATLSVGVTLRKFLHGAKGTASIVNAMIADVKALRAVLESMELTFEEMDTERSESGHIGNHWQNLSTSLEDARVCLIRLQTMLEDVNKDVKILDTLRRQARFKTATDQLVFYRQEIQTYKDALHLSLHTINLFFFDDFQVYVPTVFENYVLDVSRGRCKYEIALWDTAGQEDYDRLRPLSYPDTDVVLICFAIDNPDSLVNVQEKGESTRRQIGAVKYLECSARTSEGCKDVVEAVIVSVLEQEERQGLDKKWLAFPQQIKDFDPDS</sequence>
<dbReference type="Pfam" id="PF00071">
    <property type="entry name" value="Ras"/>
    <property type="match status" value="1"/>
</dbReference>
<evidence type="ECO:0000256" key="1">
    <source>
        <dbReference type="ARBA" id="ARBA00022741"/>
    </source>
</evidence>
<evidence type="ECO:0008006" key="5">
    <source>
        <dbReference type="Google" id="ProtNLM"/>
    </source>
</evidence>